<feature type="domain" description="COMM" evidence="2">
    <location>
        <begin position="11"/>
        <end position="78"/>
    </location>
</feature>
<dbReference type="RefSeq" id="XP_004367561.1">
    <property type="nucleotide sequence ID" value="XM_004367504.1"/>
</dbReference>
<dbReference type="GeneID" id="14923237"/>
<dbReference type="OMA" id="KLVDFQW"/>
<reference evidence="3 4" key="1">
    <citation type="journal article" date="2013" name="Genome Biol.">
        <title>Genome of Acanthamoeba castellanii highlights extensive lateral gene transfer and early evolution of tyrosine kinase signaling.</title>
        <authorList>
            <person name="Clarke M."/>
            <person name="Lohan A.J."/>
            <person name="Liu B."/>
            <person name="Lagkouvardos I."/>
            <person name="Roy S."/>
            <person name="Zafar N."/>
            <person name="Bertelli C."/>
            <person name="Schilde C."/>
            <person name="Kianianmomeni A."/>
            <person name="Burglin T.R."/>
            <person name="Frech C."/>
            <person name="Turcotte B."/>
            <person name="Kopec K.O."/>
            <person name="Synnott J.M."/>
            <person name="Choo C."/>
            <person name="Paponov I."/>
            <person name="Finkler A."/>
            <person name="Soon Heng Tan C."/>
            <person name="Hutchins A.P."/>
            <person name="Weinmeier T."/>
            <person name="Rattei T."/>
            <person name="Chu J.S."/>
            <person name="Gimenez G."/>
            <person name="Irimia M."/>
            <person name="Rigden D.J."/>
            <person name="Fitzpatrick D.A."/>
            <person name="Lorenzo-Morales J."/>
            <person name="Bateman A."/>
            <person name="Chiu C.H."/>
            <person name="Tang P."/>
            <person name="Hegemann P."/>
            <person name="Fromm H."/>
            <person name="Raoult D."/>
            <person name="Greub G."/>
            <person name="Miranda-Saavedra D."/>
            <person name="Chen N."/>
            <person name="Nash P."/>
            <person name="Ginger M.L."/>
            <person name="Horn M."/>
            <person name="Schaap P."/>
            <person name="Caler L."/>
            <person name="Loftus B."/>
        </authorList>
    </citation>
    <scope>NUCLEOTIDE SEQUENCE [LARGE SCALE GENOMIC DNA]</scope>
    <source>
        <strain evidence="3 4">Neff</strain>
    </source>
</reference>
<keyword evidence="4" id="KW-1185">Reference proteome</keyword>
<dbReference type="AlphaFoldDB" id="L8HAS9"/>
<proteinExistence type="predicted"/>
<dbReference type="EMBL" id="KB007885">
    <property type="protein sequence ID" value="ELR22305.1"/>
    <property type="molecule type" value="Genomic_DNA"/>
</dbReference>
<sequence length="78" mass="8851">MAQAKVFNVGQLLDFEWKLGVAVESNNCKKLNAPFVSILLRTLDDNGKVVSHAFELSFPEFQEFAKNFRDISNLMESL</sequence>
<dbReference type="Proteomes" id="UP000011083">
    <property type="component" value="Unassembled WGS sequence"/>
</dbReference>
<evidence type="ECO:0000256" key="1">
    <source>
        <dbReference type="ARBA" id="ARBA00093300"/>
    </source>
</evidence>
<name>L8HAS9_ACACF</name>
<evidence type="ECO:0000313" key="4">
    <source>
        <dbReference type="Proteomes" id="UP000011083"/>
    </source>
</evidence>
<evidence type="ECO:0000259" key="2">
    <source>
        <dbReference type="PROSITE" id="PS51269"/>
    </source>
</evidence>
<dbReference type="InterPro" id="IPR017920">
    <property type="entry name" value="COMM"/>
</dbReference>
<dbReference type="STRING" id="1257118.L8HAS9"/>
<accession>L8HAS9</accession>
<dbReference type="OrthoDB" id="10251827at2759"/>
<dbReference type="Pfam" id="PF07258">
    <property type="entry name" value="COMM_domain"/>
    <property type="match status" value="1"/>
</dbReference>
<protein>
    <submittedName>
        <fullName evidence="3">COMM domain containing protein 6, putative</fullName>
    </submittedName>
</protein>
<evidence type="ECO:0000313" key="3">
    <source>
        <dbReference type="EMBL" id="ELR22305.1"/>
    </source>
</evidence>
<gene>
    <name evidence="3" type="ORF">ACA1_252500</name>
</gene>
<dbReference type="PROSITE" id="PS51269">
    <property type="entry name" value="COMM"/>
    <property type="match status" value="1"/>
</dbReference>
<comment type="function">
    <text evidence="1">Scaffold protein in the commander complex that is essential for endosomal recycling of transmembrane cargos; the commander complex is composed of the CCC subcomplex and the retriever subcomplex.</text>
</comment>
<organism evidence="3 4">
    <name type="scientific">Acanthamoeba castellanii (strain ATCC 30010 / Neff)</name>
    <dbReference type="NCBI Taxonomy" id="1257118"/>
    <lineage>
        <taxon>Eukaryota</taxon>
        <taxon>Amoebozoa</taxon>
        <taxon>Discosea</taxon>
        <taxon>Longamoebia</taxon>
        <taxon>Centramoebida</taxon>
        <taxon>Acanthamoebidae</taxon>
        <taxon>Acanthamoeba</taxon>
    </lineage>
</organism>
<dbReference type="VEuPathDB" id="AmoebaDB:ACA1_252500"/>
<dbReference type="KEGG" id="acan:ACA1_252500"/>